<dbReference type="OrthoDB" id="6974409at2"/>
<comment type="caution">
    <text evidence="1">The sequence shown here is derived from an EMBL/GenBank/DDBJ whole genome shotgun (WGS) entry which is preliminary data.</text>
</comment>
<dbReference type="AlphaFoldDB" id="A0A0Q0YUH7"/>
<evidence type="ECO:0000313" key="2">
    <source>
        <dbReference type="Proteomes" id="UP000050342"/>
    </source>
</evidence>
<sequence>MPEIKCEYGHKLSVGTDAWVETLTLDQLRYAREAVDKKIKAAEDSPKRTVWQVCRSGIIDAYYREEDYEKAADHLIRIYRESLVSEAVNWIEKPFGYINFERNVPHISPAQVTQFEYDAEWFPAKR</sequence>
<evidence type="ECO:0000313" key="1">
    <source>
        <dbReference type="EMBL" id="KQB52753.1"/>
    </source>
</evidence>
<protein>
    <submittedName>
        <fullName evidence="1">Uncharacterized protein</fullName>
    </submittedName>
</protein>
<dbReference type="EMBL" id="LLWH01000187">
    <property type="protein sequence ID" value="KQB52753.1"/>
    <property type="molecule type" value="Genomic_DNA"/>
</dbReference>
<reference evidence="1 2" key="1">
    <citation type="submission" date="2015-10" db="EMBL/GenBank/DDBJ databases">
        <title>Pseudomonas helleri sp. nov. and Pseudomonas weihenstephanensis sp. nov., isolated from raw cows milk.</title>
        <authorList>
            <person name="Von Neubeck M."/>
            <person name="Huptas C."/>
            <person name="Wenning M."/>
            <person name="Scherer S."/>
        </authorList>
    </citation>
    <scope>NUCLEOTIDE SEQUENCE [LARGE SCALE GENOMIC DNA]</scope>
    <source>
        <strain evidence="1 2">BSTT44</strain>
    </source>
</reference>
<dbReference type="Proteomes" id="UP000050342">
    <property type="component" value="Unassembled WGS sequence"/>
</dbReference>
<name>A0A0Q0YUH7_9PSED</name>
<dbReference type="STRING" id="1563157.AQS70_03385"/>
<dbReference type="RefSeq" id="WP_055103833.1">
    <property type="nucleotide sequence ID" value="NZ_LLWH01000187.1"/>
</dbReference>
<keyword evidence="2" id="KW-1185">Reference proteome</keyword>
<accession>A0A0Q0YUH7</accession>
<gene>
    <name evidence="1" type="ORF">AQS70_03385</name>
</gene>
<proteinExistence type="predicted"/>
<organism evidence="1 2">
    <name type="scientific">Pseudomonas endophytica</name>
    <dbReference type="NCBI Taxonomy" id="1563157"/>
    <lineage>
        <taxon>Bacteria</taxon>
        <taxon>Pseudomonadati</taxon>
        <taxon>Pseudomonadota</taxon>
        <taxon>Gammaproteobacteria</taxon>
        <taxon>Pseudomonadales</taxon>
        <taxon>Pseudomonadaceae</taxon>
        <taxon>Pseudomonas</taxon>
    </lineage>
</organism>